<evidence type="ECO:0008006" key="4">
    <source>
        <dbReference type="Google" id="ProtNLM"/>
    </source>
</evidence>
<proteinExistence type="predicted"/>
<evidence type="ECO:0000313" key="3">
    <source>
        <dbReference type="Proteomes" id="UP000291981"/>
    </source>
</evidence>
<keyword evidence="1" id="KW-0732">Signal</keyword>
<reference evidence="2 3" key="1">
    <citation type="submission" date="2019-02" db="EMBL/GenBank/DDBJ databases">
        <title>Draft genome sequence of Muricauda sp. 176CP4-71.</title>
        <authorList>
            <person name="Park J.-S."/>
        </authorList>
    </citation>
    <scope>NUCLEOTIDE SEQUENCE [LARGE SCALE GENOMIC DNA]</scope>
    <source>
        <strain evidence="2 3">176CP4-71</strain>
    </source>
</reference>
<dbReference type="EMBL" id="SGIU01000002">
    <property type="protein sequence ID" value="TAI47921.1"/>
    <property type="molecule type" value="Genomic_DNA"/>
</dbReference>
<feature type="signal peptide" evidence="1">
    <location>
        <begin position="1"/>
        <end position="19"/>
    </location>
</feature>
<dbReference type="Proteomes" id="UP000291981">
    <property type="component" value="Unassembled WGS sequence"/>
</dbReference>
<comment type="caution">
    <text evidence="2">The sequence shown here is derived from an EMBL/GenBank/DDBJ whole genome shotgun (WGS) entry which is preliminary data.</text>
</comment>
<sequence length="118" mass="13227">MKTYVLLLLFSLSIGWVNAQQTASQSVKIGDKFIISEPSSSEYRHLDVPRKNFIIKRGGIADMKTLKNSVVVVTDVSGDQNPVITFKRVNGIKFFRTYKTLTADLVNALDSKELLAYN</sequence>
<feature type="chain" id="PRO_5020961591" description="Dihydroorotase" evidence="1">
    <location>
        <begin position="20"/>
        <end position="118"/>
    </location>
</feature>
<name>A0A4Q8QC68_9FLAO</name>
<accession>A0A4Q8QC68</accession>
<dbReference type="AlphaFoldDB" id="A0A4Q8QC68"/>
<evidence type="ECO:0000256" key="1">
    <source>
        <dbReference type="SAM" id="SignalP"/>
    </source>
</evidence>
<protein>
    <recommendedName>
        <fullName evidence="4">Dihydroorotase</fullName>
    </recommendedName>
</protein>
<organism evidence="2 3">
    <name type="scientific">Flagellimonas allohymeniacidonis</name>
    <dbReference type="NCBI Taxonomy" id="2517819"/>
    <lineage>
        <taxon>Bacteria</taxon>
        <taxon>Pseudomonadati</taxon>
        <taxon>Bacteroidota</taxon>
        <taxon>Flavobacteriia</taxon>
        <taxon>Flavobacteriales</taxon>
        <taxon>Flavobacteriaceae</taxon>
        <taxon>Flagellimonas</taxon>
    </lineage>
</organism>
<dbReference type="OrthoDB" id="1446823at2"/>
<dbReference type="RefSeq" id="WP_130615171.1">
    <property type="nucleotide sequence ID" value="NZ_SGIU01000002.1"/>
</dbReference>
<gene>
    <name evidence="2" type="ORF">EW142_14820</name>
</gene>
<evidence type="ECO:0000313" key="2">
    <source>
        <dbReference type="EMBL" id="TAI47921.1"/>
    </source>
</evidence>
<keyword evidence="3" id="KW-1185">Reference proteome</keyword>